<keyword evidence="3" id="KW-1185">Reference proteome</keyword>
<feature type="transmembrane region" description="Helical" evidence="1">
    <location>
        <begin position="32"/>
        <end position="54"/>
    </location>
</feature>
<feature type="transmembrane region" description="Helical" evidence="1">
    <location>
        <begin position="74"/>
        <end position="91"/>
    </location>
</feature>
<organism evidence="2 3">
    <name type="scientific">Corynebacterium kalinowskii</name>
    <dbReference type="NCBI Taxonomy" id="2675216"/>
    <lineage>
        <taxon>Bacteria</taxon>
        <taxon>Bacillati</taxon>
        <taxon>Actinomycetota</taxon>
        <taxon>Actinomycetes</taxon>
        <taxon>Mycobacteriales</taxon>
        <taxon>Corynebacteriaceae</taxon>
        <taxon>Corynebacterium</taxon>
    </lineage>
</organism>
<evidence type="ECO:0000256" key="1">
    <source>
        <dbReference type="SAM" id="Phobius"/>
    </source>
</evidence>
<dbReference type="RefSeq" id="WP_156193283.1">
    <property type="nucleotide sequence ID" value="NZ_CP046452.1"/>
</dbReference>
<accession>A0A6B8W754</accession>
<evidence type="ECO:0008006" key="4">
    <source>
        <dbReference type="Google" id="ProtNLM"/>
    </source>
</evidence>
<dbReference type="Proteomes" id="UP000427071">
    <property type="component" value="Chromosome"/>
</dbReference>
<evidence type="ECO:0000313" key="3">
    <source>
        <dbReference type="Proteomes" id="UP000427071"/>
    </source>
</evidence>
<evidence type="ECO:0000313" key="2">
    <source>
        <dbReference type="EMBL" id="QGU02948.1"/>
    </source>
</evidence>
<name>A0A6B8W754_9CORY</name>
<feature type="transmembrane region" description="Helical" evidence="1">
    <location>
        <begin position="127"/>
        <end position="146"/>
    </location>
</feature>
<keyword evidence="1" id="KW-1133">Transmembrane helix</keyword>
<reference evidence="3" key="1">
    <citation type="submission" date="2019-11" db="EMBL/GenBank/DDBJ databases">
        <title>Complete genome sequence of Corynebacterium kalinowskii 1959, a novel Corynebacterium species isolated from soil of a small paddock in Vilsendorf, Germany.</title>
        <authorList>
            <person name="Schaffert L."/>
            <person name="Ruwe M."/>
            <person name="Milse J."/>
            <person name="Hanuschka K."/>
            <person name="Ortseifen V."/>
            <person name="Droste J."/>
            <person name="Brandt D."/>
            <person name="Schlueter L."/>
            <person name="Kutter Y."/>
            <person name="Vinke S."/>
            <person name="Viehoefer P."/>
            <person name="Jacob L."/>
            <person name="Luebke N.-C."/>
            <person name="Schulte-Berndt E."/>
            <person name="Hain C."/>
            <person name="Linder M."/>
            <person name="Schmidt P."/>
            <person name="Wollenschlaeger L."/>
            <person name="Luttermann T."/>
            <person name="Thieme E."/>
            <person name="Hassa J."/>
            <person name="Haak M."/>
            <person name="Wittchen M."/>
            <person name="Mentz A."/>
            <person name="Persicke M."/>
            <person name="Busche T."/>
            <person name="Ruckert C."/>
        </authorList>
    </citation>
    <scope>NUCLEOTIDE SEQUENCE [LARGE SCALE GENOMIC DNA]</scope>
    <source>
        <strain evidence="3">1959</strain>
    </source>
</reference>
<sequence>MPNMFPTMYRGEGQRQPIGDPTVEPQALKVGYWWLVISAAITIFFGLVVATTGYTGDPNVTPDLIAAVELNQQVVGIYNIVAGFLIAVLMTQVRRAVKYARRWVVGIVMLTVIVDLIAFTVKAAGAGIAIIPLLLATGALIIYRPAVNTYVAYRNDELYYD</sequence>
<keyword evidence="1" id="KW-0812">Transmembrane</keyword>
<dbReference type="KEGG" id="ckw:CKALI_10485"/>
<protein>
    <recommendedName>
        <fullName evidence="4">Tellurium resistance protein TerC</fullName>
    </recommendedName>
</protein>
<proteinExistence type="predicted"/>
<keyword evidence="1" id="KW-0472">Membrane</keyword>
<dbReference type="EMBL" id="CP046452">
    <property type="protein sequence ID" value="QGU02948.1"/>
    <property type="molecule type" value="Genomic_DNA"/>
</dbReference>
<gene>
    <name evidence="2" type="ORF">CKALI_10485</name>
</gene>
<feature type="transmembrane region" description="Helical" evidence="1">
    <location>
        <begin position="103"/>
        <end position="121"/>
    </location>
</feature>
<dbReference type="AlphaFoldDB" id="A0A6B8W754"/>